<evidence type="ECO:0000313" key="3">
    <source>
        <dbReference type="Proteomes" id="UP000789704"/>
    </source>
</evidence>
<keyword evidence="1" id="KW-0812">Transmembrane</keyword>
<keyword evidence="1" id="KW-1133">Transmembrane helix</keyword>
<evidence type="ECO:0000256" key="1">
    <source>
        <dbReference type="SAM" id="Phobius"/>
    </source>
</evidence>
<dbReference type="GO" id="GO:0003676">
    <property type="term" value="F:nucleic acid binding"/>
    <property type="evidence" value="ECO:0007669"/>
    <property type="project" value="InterPro"/>
</dbReference>
<keyword evidence="3" id="KW-1185">Reference proteome</keyword>
<reference evidence="2" key="1">
    <citation type="submission" date="2021-04" db="EMBL/GenBank/DDBJ databases">
        <authorList>
            <person name="Vanwijnsberghe S."/>
        </authorList>
    </citation>
    <scope>NUCLEOTIDE SEQUENCE</scope>
    <source>
        <strain evidence="2">LMG 31841</strain>
    </source>
</reference>
<comment type="caution">
    <text evidence="2">The sequence shown here is derived from an EMBL/GenBank/DDBJ whole genome shotgun (WGS) entry which is preliminary data.</text>
</comment>
<gene>
    <name evidence="2" type="primary">tnsB</name>
    <name evidence="2" type="ORF">LMG31841_05839</name>
</gene>
<keyword evidence="1" id="KW-0472">Membrane</keyword>
<feature type="transmembrane region" description="Helical" evidence="1">
    <location>
        <begin position="92"/>
        <end position="112"/>
    </location>
</feature>
<proteinExistence type="predicted"/>
<accession>A0A9N8X4U1</accession>
<protein>
    <submittedName>
        <fullName evidence="2">Transposon Tn7 transposition protein TnsB</fullName>
    </submittedName>
</protein>
<dbReference type="InterPro" id="IPR036397">
    <property type="entry name" value="RNaseH_sf"/>
</dbReference>
<dbReference type="EMBL" id="CAJQZC010000026">
    <property type="protein sequence ID" value="CAG4928537.1"/>
    <property type="molecule type" value="Genomic_DNA"/>
</dbReference>
<sequence length="148" mass="16704">MPGASTDDLTLKPLHQLPSQRQFSYWGKKAFDDLVVRRSRLGERRWQKDHRGLTGRANDGVYGPGHRFEIDATIADIYLVSRYNRNWVIGRPVVYVVIDVFSTMIVGIFVGLEGPSWNGARHALFNAFADKVAFCSVRADGILSHRAD</sequence>
<name>A0A9N8X4U1_9BURK</name>
<evidence type="ECO:0000313" key="2">
    <source>
        <dbReference type="EMBL" id="CAG4928537.1"/>
    </source>
</evidence>
<dbReference type="Proteomes" id="UP000789704">
    <property type="component" value="Unassembled WGS sequence"/>
</dbReference>
<dbReference type="Gene3D" id="3.30.420.10">
    <property type="entry name" value="Ribonuclease H-like superfamily/Ribonuclease H"/>
    <property type="match status" value="1"/>
</dbReference>
<dbReference type="AlphaFoldDB" id="A0A9N8X4U1"/>
<organism evidence="2 3">
    <name type="scientific">Paraburkholderia saeva</name>
    <dbReference type="NCBI Taxonomy" id="2777537"/>
    <lineage>
        <taxon>Bacteria</taxon>
        <taxon>Pseudomonadati</taxon>
        <taxon>Pseudomonadota</taxon>
        <taxon>Betaproteobacteria</taxon>
        <taxon>Burkholderiales</taxon>
        <taxon>Burkholderiaceae</taxon>
        <taxon>Paraburkholderia</taxon>
    </lineage>
</organism>